<dbReference type="Gene3D" id="3.30.70.1050">
    <property type="entry name" value="Trigger factor ribosome-binding domain"/>
    <property type="match status" value="1"/>
</dbReference>
<dbReference type="GO" id="GO:0015031">
    <property type="term" value="P:protein transport"/>
    <property type="evidence" value="ECO:0007669"/>
    <property type="project" value="UniProtKB-UniRule"/>
</dbReference>
<keyword evidence="9 11" id="KW-0131">Cell cycle</keyword>
<feature type="domain" description="PPIase FKBP-type" evidence="12">
    <location>
        <begin position="173"/>
        <end position="226"/>
    </location>
</feature>
<dbReference type="EC" id="5.2.1.8" evidence="3 9"/>
<dbReference type="InterPro" id="IPR008881">
    <property type="entry name" value="Trigger_fac_ribosome-bd_bac"/>
</dbReference>
<dbReference type="InterPro" id="IPR008880">
    <property type="entry name" value="Trigger_fac_C"/>
</dbReference>
<dbReference type="InterPro" id="IPR046357">
    <property type="entry name" value="PPIase_dom_sf"/>
</dbReference>
<keyword evidence="9" id="KW-0963">Cytoplasm</keyword>
<comment type="function">
    <text evidence="9">Involved in protein export. Acts as a chaperone by maintaining the newly synthesized protein in an open conformation. Functions as a peptidyl-prolyl cis-trans isomerase.</text>
</comment>
<accession>A0A7T3RFE4</accession>
<dbReference type="PANTHER" id="PTHR30560">
    <property type="entry name" value="TRIGGER FACTOR CHAPERONE AND PEPTIDYL-PROLYL CIS/TRANS ISOMERASE"/>
    <property type="match status" value="1"/>
</dbReference>
<comment type="catalytic activity">
    <reaction evidence="1 9 10">
        <text>[protein]-peptidylproline (omega=180) = [protein]-peptidylproline (omega=0)</text>
        <dbReference type="Rhea" id="RHEA:16237"/>
        <dbReference type="Rhea" id="RHEA-COMP:10747"/>
        <dbReference type="Rhea" id="RHEA-COMP:10748"/>
        <dbReference type="ChEBI" id="CHEBI:83833"/>
        <dbReference type="ChEBI" id="CHEBI:83834"/>
        <dbReference type="EC" id="5.2.1.8"/>
    </reaction>
</comment>
<dbReference type="InterPro" id="IPR005215">
    <property type="entry name" value="Trig_fac"/>
</dbReference>
<comment type="subcellular location">
    <subcellularLocation>
        <location evidence="9">Cytoplasm</location>
    </subcellularLocation>
    <text evidence="9">About half TF is bound to the ribosome near the polypeptide exit tunnel while the other half is free in the cytoplasm.</text>
</comment>
<dbReference type="GO" id="GO:0051083">
    <property type="term" value="P:'de novo' cotranslational protein folding"/>
    <property type="evidence" value="ECO:0007669"/>
    <property type="project" value="TreeGrafter"/>
</dbReference>
<evidence type="ECO:0000256" key="5">
    <source>
        <dbReference type="ARBA" id="ARBA00023110"/>
    </source>
</evidence>
<dbReference type="GO" id="GO:0003755">
    <property type="term" value="F:peptidyl-prolyl cis-trans isomerase activity"/>
    <property type="evidence" value="ECO:0007669"/>
    <property type="project" value="UniProtKB-UniRule"/>
</dbReference>
<dbReference type="EMBL" id="CP064936">
    <property type="protein sequence ID" value="QQA02070.1"/>
    <property type="molecule type" value="Genomic_DNA"/>
</dbReference>
<dbReference type="Pfam" id="PF05698">
    <property type="entry name" value="Trigger_C"/>
    <property type="match status" value="1"/>
</dbReference>
<dbReference type="SUPFAM" id="SSF102735">
    <property type="entry name" value="Trigger factor ribosome-binding domain"/>
    <property type="match status" value="1"/>
</dbReference>
<evidence type="ECO:0000313" key="13">
    <source>
        <dbReference type="EMBL" id="QQA02070.1"/>
    </source>
</evidence>
<reference evidence="13 14" key="1">
    <citation type="submission" date="2020-11" db="EMBL/GenBank/DDBJ databases">
        <title>Treponema Peruensis nv. sp., first commensal Treponema isolated from human feces.</title>
        <authorList>
            <person name="Belkhou C."/>
            <person name="Raes J."/>
        </authorList>
    </citation>
    <scope>NUCLEOTIDE SEQUENCE [LARGE SCALE GENOMIC DNA]</scope>
    <source>
        <strain evidence="13 14">RCC2812</strain>
    </source>
</reference>
<dbReference type="PANTHER" id="PTHR30560:SF3">
    <property type="entry name" value="TRIGGER FACTOR-LIKE PROTEIN TIG, CHLOROPLASTIC"/>
    <property type="match status" value="1"/>
</dbReference>
<dbReference type="InterPro" id="IPR037041">
    <property type="entry name" value="Trigger_fac_C_sf"/>
</dbReference>
<protein>
    <recommendedName>
        <fullName evidence="4 9">Trigger factor</fullName>
        <shortName evidence="9">TF</shortName>
        <ecNumber evidence="3 9">5.2.1.8</ecNumber>
    </recommendedName>
    <alternativeName>
        <fullName evidence="8 9">PPIase</fullName>
    </alternativeName>
</protein>
<dbReference type="GO" id="GO:0043335">
    <property type="term" value="P:protein unfolding"/>
    <property type="evidence" value="ECO:0007669"/>
    <property type="project" value="TreeGrafter"/>
</dbReference>
<dbReference type="NCBIfam" id="TIGR00115">
    <property type="entry name" value="tig"/>
    <property type="match status" value="1"/>
</dbReference>
<dbReference type="GO" id="GO:0005737">
    <property type="term" value="C:cytoplasm"/>
    <property type="evidence" value="ECO:0007669"/>
    <property type="project" value="UniProtKB-SubCell"/>
</dbReference>
<evidence type="ECO:0000256" key="1">
    <source>
        <dbReference type="ARBA" id="ARBA00000971"/>
    </source>
</evidence>
<dbReference type="InterPro" id="IPR027304">
    <property type="entry name" value="Trigger_fact/SurA_dom_sf"/>
</dbReference>
<proteinExistence type="inferred from homology"/>
<dbReference type="PIRSF" id="PIRSF003095">
    <property type="entry name" value="Trigger_factor"/>
    <property type="match status" value="1"/>
</dbReference>
<dbReference type="SUPFAM" id="SSF54534">
    <property type="entry name" value="FKBP-like"/>
    <property type="match status" value="1"/>
</dbReference>
<keyword evidence="5 9" id="KW-0697">Rotamase</keyword>
<evidence type="ECO:0000256" key="8">
    <source>
        <dbReference type="ARBA" id="ARBA00029986"/>
    </source>
</evidence>
<sequence length="456" mass="51383">MKVTKELSRIENSAVKLTVTIAKEDVASGYNAAVSKYAKNIQLPGFRKGHVPVKVLEQKYGESLKQEIMGDLIDESLNQIFSEDDTGDIRPLPYTQPRLEGDKLPALDLNADLTYTVVYDVFPKVEVKNFDGITVKEPQVTVGDKELQEELKAIQERNAVVIDKKDGEKVAKDDIVTIDYSELDDAGNVIDGSAREGFVFTVGSGENIYKIDDDIIGMKKDESKEISKTYAADDADKDLAGKTKKIKVTVKAVKVRNLPALDDDLAQDVNEKYKTLDDLKKDIAVNLETAKNRKVAELKSQSLLDQLVEKNPVELPKSMIQAEQASRWNMMAQQFQTTPEQLDKMIAASGQSKEDLLKQWTGDSEKMLKSRLIVDTLLREKNISVTPEEIEAEYEKIAKDNSITVDEVKEHYKDAKAKEYLIDETKENKLYDELYKQVKVVKGDKMEFADLFKNAR</sequence>
<keyword evidence="6 9" id="KW-0143">Chaperone</keyword>
<dbReference type="PROSITE" id="PS50059">
    <property type="entry name" value="FKBP_PPIASE"/>
    <property type="match status" value="1"/>
</dbReference>
<evidence type="ECO:0000256" key="6">
    <source>
        <dbReference type="ARBA" id="ARBA00023186"/>
    </source>
</evidence>
<evidence type="ECO:0000256" key="10">
    <source>
        <dbReference type="PROSITE-ProRule" id="PRU00277"/>
    </source>
</evidence>
<name>A0A7T3RFE4_9SPIR</name>
<keyword evidence="9 11" id="KW-0132">Cell division</keyword>
<organism evidence="13 14">
    <name type="scientific">Treponema peruense</name>
    <dbReference type="NCBI Taxonomy" id="2787628"/>
    <lineage>
        <taxon>Bacteria</taxon>
        <taxon>Pseudomonadati</taxon>
        <taxon>Spirochaetota</taxon>
        <taxon>Spirochaetia</taxon>
        <taxon>Spirochaetales</taxon>
        <taxon>Treponemataceae</taxon>
        <taxon>Treponema</taxon>
    </lineage>
</organism>
<comment type="domain">
    <text evidence="9">Consists of 3 domains; the N-terminus binds the ribosome, the middle domain has PPIase activity, while the C-terminus has intrinsic chaperone activity on its own.</text>
</comment>
<evidence type="ECO:0000256" key="9">
    <source>
        <dbReference type="HAMAP-Rule" id="MF_00303"/>
    </source>
</evidence>
<dbReference type="AlphaFoldDB" id="A0A7T3RFE4"/>
<dbReference type="GO" id="GO:0043022">
    <property type="term" value="F:ribosome binding"/>
    <property type="evidence" value="ECO:0007669"/>
    <property type="project" value="TreeGrafter"/>
</dbReference>
<dbReference type="HAMAP" id="MF_00303">
    <property type="entry name" value="Trigger_factor_Tig"/>
    <property type="match status" value="1"/>
</dbReference>
<keyword evidence="14" id="KW-1185">Reference proteome</keyword>
<evidence type="ECO:0000256" key="2">
    <source>
        <dbReference type="ARBA" id="ARBA00005464"/>
    </source>
</evidence>
<evidence type="ECO:0000259" key="12">
    <source>
        <dbReference type="PROSITE" id="PS50059"/>
    </source>
</evidence>
<dbReference type="Gene3D" id="3.10.50.40">
    <property type="match status" value="1"/>
</dbReference>
<gene>
    <name evidence="9 13" type="primary">tig</name>
    <name evidence="13" type="ORF">IWA51_05675</name>
</gene>
<evidence type="ECO:0000256" key="7">
    <source>
        <dbReference type="ARBA" id="ARBA00023235"/>
    </source>
</evidence>
<dbReference type="GO" id="GO:0044183">
    <property type="term" value="F:protein folding chaperone"/>
    <property type="evidence" value="ECO:0007669"/>
    <property type="project" value="TreeGrafter"/>
</dbReference>
<comment type="similarity">
    <text evidence="2 9 11">Belongs to the FKBP-type PPIase family. Tig subfamily.</text>
</comment>
<evidence type="ECO:0000256" key="3">
    <source>
        <dbReference type="ARBA" id="ARBA00013194"/>
    </source>
</evidence>
<dbReference type="InterPro" id="IPR036611">
    <property type="entry name" value="Trigger_fac_ribosome-bd_sf"/>
</dbReference>
<keyword evidence="7 9" id="KW-0413">Isomerase</keyword>
<evidence type="ECO:0000313" key="14">
    <source>
        <dbReference type="Proteomes" id="UP000595224"/>
    </source>
</evidence>
<dbReference type="RefSeq" id="WP_177527907.1">
    <property type="nucleotide sequence ID" value="NZ_CBCSHE010000006.1"/>
</dbReference>
<dbReference type="GO" id="GO:0051301">
    <property type="term" value="P:cell division"/>
    <property type="evidence" value="ECO:0007669"/>
    <property type="project" value="UniProtKB-KW"/>
</dbReference>
<dbReference type="KEGG" id="tper:IWA51_05675"/>
<evidence type="ECO:0000256" key="4">
    <source>
        <dbReference type="ARBA" id="ARBA00016902"/>
    </source>
</evidence>
<dbReference type="Gene3D" id="1.10.3120.10">
    <property type="entry name" value="Trigger factor, C-terminal domain"/>
    <property type="match status" value="1"/>
</dbReference>
<dbReference type="SUPFAM" id="SSF109998">
    <property type="entry name" value="Triger factor/SurA peptide-binding domain-like"/>
    <property type="match status" value="1"/>
</dbReference>
<dbReference type="InterPro" id="IPR001179">
    <property type="entry name" value="PPIase_FKBP_dom"/>
</dbReference>
<evidence type="ECO:0000256" key="11">
    <source>
        <dbReference type="RuleBase" id="RU003914"/>
    </source>
</evidence>
<dbReference type="Pfam" id="PF00254">
    <property type="entry name" value="FKBP_C"/>
    <property type="match status" value="1"/>
</dbReference>
<dbReference type="Proteomes" id="UP000595224">
    <property type="component" value="Chromosome"/>
</dbReference>
<dbReference type="Pfam" id="PF05697">
    <property type="entry name" value="Trigger_N"/>
    <property type="match status" value="1"/>
</dbReference>